<dbReference type="STRING" id="529704.SAMN02927913_3267"/>
<dbReference type="RefSeq" id="WP_091339434.1">
    <property type="nucleotide sequence ID" value="NZ_FNYC01000004.1"/>
</dbReference>
<dbReference type="PANTHER" id="PTHR46825:SF15">
    <property type="entry name" value="BETA-LACTAMASE-RELATED DOMAIN-CONTAINING PROTEIN"/>
    <property type="match status" value="1"/>
</dbReference>
<feature type="region of interest" description="Disordered" evidence="1">
    <location>
        <begin position="409"/>
        <end position="429"/>
    </location>
</feature>
<dbReference type="AlphaFoldDB" id="A0A1H6W101"/>
<evidence type="ECO:0000256" key="2">
    <source>
        <dbReference type="SAM" id="SignalP"/>
    </source>
</evidence>
<dbReference type="InterPro" id="IPR050491">
    <property type="entry name" value="AmpC-like"/>
</dbReference>
<evidence type="ECO:0000259" key="3">
    <source>
        <dbReference type="Pfam" id="PF00144"/>
    </source>
</evidence>
<organism evidence="4 5">
    <name type="scientific">Frateuria terrea</name>
    <dbReference type="NCBI Taxonomy" id="529704"/>
    <lineage>
        <taxon>Bacteria</taxon>
        <taxon>Pseudomonadati</taxon>
        <taxon>Pseudomonadota</taxon>
        <taxon>Gammaproteobacteria</taxon>
        <taxon>Lysobacterales</taxon>
        <taxon>Rhodanobacteraceae</taxon>
        <taxon>Frateuria</taxon>
    </lineage>
</organism>
<feature type="chain" id="PRO_5011502587" evidence="2">
    <location>
        <begin position="24"/>
        <end position="429"/>
    </location>
</feature>
<feature type="domain" description="Beta-lactamase-related" evidence="3">
    <location>
        <begin position="57"/>
        <end position="385"/>
    </location>
</feature>
<dbReference type="Proteomes" id="UP000199420">
    <property type="component" value="Unassembled WGS sequence"/>
</dbReference>
<feature type="signal peptide" evidence="2">
    <location>
        <begin position="1"/>
        <end position="23"/>
    </location>
</feature>
<dbReference type="InterPro" id="IPR001466">
    <property type="entry name" value="Beta-lactam-related"/>
</dbReference>
<feature type="compositionally biased region" description="Basic residues" evidence="1">
    <location>
        <begin position="419"/>
        <end position="429"/>
    </location>
</feature>
<evidence type="ECO:0000313" key="4">
    <source>
        <dbReference type="EMBL" id="SEJ06500.1"/>
    </source>
</evidence>
<dbReference type="Pfam" id="PF00144">
    <property type="entry name" value="Beta-lactamase"/>
    <property type="match status" value="1"/>
</dbReference>
<dbReference type="SUPFAM" id="SSF56601">
    <property type="entry name" value="beta-lactamase/transpeptidase-like"/>
    <property type="match status" value="1"/>
</dbReference>
<dbReference type="OrthoDB" id="119951at2"/>
<reference evidence="4 5" key="1">
    <citation type="submission" date="2016-10" db="EMBL/GenBank/DDBJ databases">
        <authorList>
            <person name="de Groot N.N."/>
        </authorList>
    </citation>
    <scope>NUCLEOTIDE SEQUENCE [LARGE SCALE GENOMIC DNA]</scope>
    <source>
        <strain evidence="4 5">DSM 26515</strain>
    </source>
</reference>
<evidence type="ECO:0000256" key="1">
    <source>
        <dbReference type="SAM" id="MobiDB-lite"/>
    </source>
</evidence>
<gene>
    <name evidence="4" type="ORF">SAMN04487997_2386</name>
</gene>
<sequence>MQLRTLPLLIAGLLGVATAPALARTSTLAQPTPTTNTTPTQTLPPERVRATLEAYRQWLAKLEQRDSVAGLATAVVVNDKVVFEGTVGYADAADKEPMKPDTVFRLASLSKAFATGLTAILVQDGKLAWDTRLVNVLPFFKLKNVPDTQRATVADILGQRLGLPRNTYDNMLEDDVPYEELVRKLDEVDMACGVGKCYGYQNVAFSLIGDVVYAMTGNFFYKLVDRRIFLPLGMTTASYGRAALESSQSWARPHRRTRRGWVPFEPKENYYRVAPAAGVNASLRDMEKWLIAQMGGRPDVLSPAALAVLHAPGVPTPVELHSSAWRNGRLTAAHYALGWRVFTYGGQTLVYHAGAVEGYRTMIGFLPKYHAGVVTLWNAGVPTPSGLMPMVFDSLLGLPHVDWAGLENNVPDRAPATPRKVRPRRHRRR</sequence>
<dbReference type="InterPro" id="IPR012338">
    <property type="entry name" value="Beta-lactam/transpept-like"/>
</dbReference>
<dbReference type="Gene3D" id="3.40.710.10">
    <property type="entry name" value="DD-peptidase/beta-lactamase superfamily"/>
    <property type="match status" value="1"/>
</dbReference>
<evidence type="ECO:0000313" key="5">
    <source>
        <dbReference type="Proteomes" id="UP000199420"/>
    </source>
</evidence>
<dbReference type="EMBL" id="FNYC01000004">
    <property type="protein sequence ID" value="SEJ06500.1"/>
    <property type="molecule type" value="Genomic_DNA"/>
</dbReference>
<dbReference type="PANTHER" id="PTHR46825">
    <property type="entry name" value="D-ALANYL-D-ALANINE-CARBOXYPEPTIDASE/ENDOPEPTIDASE AMPH"/>
    <property type="match status" value="1"/>
</dbReference>
<keyword evidence="2" id="KW-0732">Signal</keyword>
<name>A0A1H6W101_9GAMM</name>
<proteinExistence type="predicted"/>
<keyword evidence="5" id="KW-1185">Reference proteome</keyword>
<protein>
    <submittedName>
        <fullName evidence="4">Beta-lactamase class C</fullName>
    </submittedName>
</protein>
<accession>A0A1H6W101</accession>